<evidence type="ECO:0000313" key="4">
    <source>
        <dbReference type="EMBL" id="MBL0743180.1"/>
    </source>
</evidence>
<keyword evidence="4" id="KW-0378">Hydrolase</keyword>
<gene>
    <name evidence="4" type="ORF">JI741_18255</name>
</gene>
<organism evidence="4 5">
    <name type="scientific">Chryseolinea lacunae</name>
    <dbReference type="NCBI Taxonomy" id="2801331"/>
    <lineage>
        <taxon>Bacteria</taxon>
        <taxon>Pseudomonadati</taxon>
        <taxon>Bacteroidota</taxon>
        <taxon>Cytophagia</taxon>
        <taxon>Cytophagales</taxon>
        <taxon>Fulvivirgaceae</taxon>
        <taxon>Chryseolinea</taxon>
    </lineage>
</organism>
<reference evidence="4 5" key="1">
    <citation type="submission" date="2021-01" db="EMBL/GenBank/DDBJ databases">
        <title>Chryseolinea sp. Jin1 Genome sequencing and assembly.</title>
        <authorList>
            <person name="Kim I."/>
        </authorList>
    </citation>
    <scope>NUCLEOTIDE SEQUENCE [LARGE SCALE GENOMIC DNA]</scope>
    <source>
        <strain evidence="4 5">Jin1</strain>
    </source>
</reference>
<dbReference type="Proteomes" id="UP000613030">
    <property type="component" value="Unassembled WGS sequence"/>
</dbReference>
<dbReference type="EMBL" id="JAERRB010000006">
    <property type="protein sequence ID" value="MBL0743180.1"/>
    <property type="molecule type" value="Genomic_DNA"/>
</dbReference>
<dbReference type="SUPFAM" id="SSF56529">
    <property type="entry name" value="FAH"/>
    <property type="match status" value="1"/>
</dbReference>
<dbReference type="InterPro" id="IPR036663">
    <property type="entry name" value="Fumarylacetoacetase_C_sf"/>
</dbReference>
<accession>A0ABS1KV16</accession>
<evidence type="ECO:0000256" key="2">
    <source>
        <dbReference type="ARBA" id="ARBA00022723"/>
    </source>
</evidence>
<protein>
    <submittedName>
        <fullName evidence="4">Fumarylacetoacetate hydrolase family protein</fullName>
    </submittedName>
</protein>
<sequence length="281" mass="31424">MHLYKTKQGILVQHDGKVYRLQEEWDSLVNQRYLYPHLQERIGSAATFNENLDVFLTHNLLPPIGNQEVWAAGVTYLRSRDARMEESKESGGADFYQLVYDAARPEIFFKATPLRVVGHGHTVNIRKDSSWDVPEPELTLFINAYGEIQGYTVGNDMSSRSIEGENPLYLPQAKVYDNSTALGPCLYVPAEPISLETKISITITRDKKEMFAQSIQLNRMKRGLSELAEYLYKACSFPVGCYLMTGTGIVPGSDFTLQKGDEVTITIEGIGTLTNTVGLVG</sequence>
<dbReference type="RefSeq" id="WP_202012282.1">
    <property type="nucleotide sequence ID" value="NZ_JAERRB010000006.1"/>
</dbReference>
<evidence type="ECO:0000313" key="5">
    <source>
        <dbReference type="Proteomes" id="UP000613030"/>
    </source>
</evidence>
<comment type="similarity">
    <text evidence="1">Belongs to the FAH family.</text>
</comment>
<keyword evidence="2" id="KW-0479">Metal-binding</keyword>
<dbReference type="PANTHER" id="PTHR42796:SF7">
    <property type="entry name" value="2-DEHYDRO-3-DEOXY-D-ARABINONATE DEHYDRATASE"/>
    <property type="match status" value="1"/>
</dbReference>
<name>A0ABS1KV16_9BACT</name>
<proteinExistence type="inferred from homology"/>
<dbReference type="Pfam" id="PF01557">
    <property type="entry name" value="FAA_hydrolase"/>
    <property type="match status" value="1"/>
</dbReference>
<dbReference type="Gene3D" id="3.90.850.10">
    <property type="entry name" value="Fumarylacetoacetase-like, C-terminal domain"/>
    <property type="match status" value="1"/>
</dbReference>
<evidence type="ECO:0000259" key="3">
    <source>
        <dbReference type="Pfam" id="PF01557"/>
    </source>
</evidence>
<dbReference type="InterPro" id="IPR051121">
    <property type="entry name" value="FAH"/>
</dbReference>
<keyword evidence="5" id="KW-1185">Reference proteome</keyword>
<feature type="domain" description="Fumarylacetoacetase-like C-terminal" evidence="3">
    <location>
        <begin position="105"/>
        <end position="277"/>
    </location>
</feature>
<evidence type="ECO:0000256" key="1">
    <source>
        <dbReference type="ARBA" id="ARBA00010211"/>
    </source>
</evidence>
<dbReference type="InterPro" id="IPR011234">
    <property type="entry name" value="Fumarylacetoacetase-like_C"/>
</dbReference>
<comment type="caution">
    <text evidence="4">The sequence shown here is derived from an EMBL/GenBank/DDBJ whole genome shotgun (WGS) entry which is preliminary data.</text>
</comment>
<dbReference type="GO" id="GO:0016787">
    <property type="term" value="F:hydrolase activity"/>
    <property type="evidence" value="ECO:0007669"/>
    <property type="project" value="UniProtKB-KW"/>
</dbReference>
<dbReference type="PANTHER" id="PTHR42796">
    <property type="entry name" value="FUMARYLACETOACETATE HYDROLASE DOMAIN-CONTAINING PROTEIN 2A-RELATED"/>
    <property type="match status" value="1"/>
</dbReference>